<keyword evidence="1" id="KW-1133">Transmembrane helix</keyword>
<comment type="caution">
    <text evidence="2">The sequence shown here is derived from an EMBL/GenBank/DDBJ whole genome shotgun (WGS) entry which is preliminary data.</text>
</comment>
<feature type="transmembrane region" description="Helical" evidence="1">
    <location>
        <begin position="131"/>
        <end position="154"/>
    </location>
</feature>
<feature type="transmembrane region" description="Helical" evidence="1">
    <location>
        <begin position="292"/>
        <end position="312"/>
    </location>
</feature>
<evidence type="ECO:0000313" key="2">
    <source>
        <dbReference type="EMBL" id="MXN99671.1"/>
    </source>
</evidence>
<dbReference type="EMBL" id="WUML01000003">
    <property type="protein sequence ID" value="MXN99671.1"/>
    <property type="molecule type" value="Genomic_DNA"/>
</dbReference>
<keyword evidence="1" id="KW-0472">Membrane</keyword>
<proteinExistence type="predicted"/>
<name>A0A6N8T8R5_SHIZO</name>
<organism evidence="2 3">
    <name type="scientific">Shinella zoogloeoides</name>
    <name type="common">Crabtreella saccharophila</name>
    <dbReference type="NCBI Taxonomy" id="352475"/>
    <lineage>
        <taxon>Bacteria</taxon>
        <taxon>Pseudomonadati</taxon>
        <taxon>Pseudomonadota</taxon>
        <taxon>Alphaproteobacteria</taxon>
        <taxon>Hyphomicrobiales</taxon>
        <taxon>Rhizobiaceae</taxon>
        <taxon>Shinella</taxon>
    </lineage>
</organism>
<reference evidence="2 3" key="1">
    <citation type="submission" date="2019-12" db="EMBL/GenBank/DDBJ databases">
        <title>Shinella granuli gen. nov., sp. nov., and proposal of the reclassification of Zoogloea ramigera ATCC 19623 as Shinella zoogloeoides sp. nov.</title>
        <authorList>
            <person name="Gao J."/>
        </authorList>
    </citation>
    <scope>NUCLEOTIDE SEQUENCE [LARGE SCALE GENOMIC DNA]</scope>
    <source>
        <strain evidence="2 3">DSM 287</strain>
    </source>
</reference>
<sequence length="366" mass="40305">MTFPTIKLPSRALALARGVLSIPRIHFLTAPIMLFVAVFLIVMQGPGILQDYKISRNPLTIEGDIDGECTTRKAVVTSCEATLTYDYDGQRYEKNIDVMFVDMHSGDYETDLVISADQPELATMSLALDKLWSRIFIFAAFTVAFIGLFLAPIFQAVRVLRTRRQLARPALLTPVPVAITAVEDKRKRLSITYADTLSERKTGRTAHTRFEPGEEPLIVGKTGDNAVALAVWHGDAALPVLLDSRLMRIGMTDKERAAALPPLETALPAAEDRQAPLVPEATKAGPSLTRRIGLALLVVLLVVAGYFGYWLWYVTSASSAFTAPAMDINAAMPESLNRWGCEQLKKRFGDTRAPYGCVAADFQSWK</sequence>
<protein>
    <submittedName>
        <fullName evidence="2">Uncharacterized protein</fullName>
    </submittedName>
</protein>
<dbReference type="AlphaFoldDB" id="A0A6N8T8R5"/>
<dbReference type="OrthoDB" id="8478544at2"/>
<dbReference type="RefSeq" id="WP_160785082.1">
    <property type="nucleotide sequence ID" value="NZ_CP086610.1"/>
</dbReference>
<accession>A0A6N8T8R5</accession>
<gene>
    <name evidence="2" type="ORF">GR156_05120</name>
</gene>
<evidence type="ECO:0000256" key="1">
    <source>
        <dbReference type="SAM" id="Phobius"/>
    </source>
</evidence>
<dbReference type="Proteomes" id="UP000440304">
    <property type="component" value="Unassembled WGS sequence"/>
</dbReference>
<feature type="transmembrane region" description="Helical" evidence="1">
    <location>
        <begin position="27"/>
        <end position="49"/>
    </location>
</feature>
<evidence type="ECO:0000313" key="3">
    <source>
        <dbReference type="Proteomes" id="UP000440304"/>
    </source>
</evidence>
<keyword evidence="1" id="KW-0812">Transmembrane</keyword>